<evidence type="ECO:0000313" key="3">
    <source>
        <dbReference type="EMBL" id="KAF2186683.1"/>
    </source>
</evidence>
<gene>
    <name evidence="3" type="ORF">K469DRAFT_749720</name>
</gene>
<proteinExistence type="predicted"/>
<protein>
    <submittedName>
        <fullName evidence="3">Uncharacterized protein</fullName>
    </submittedName>
</protein>
<dbReference type="OrthoDB" id="3792810at2759"/>
<reference evidence="3" key="1">
    <citation type="journal article" date="2020" name="Stud. Mycol.">
        <title>101 Dothideomycetes genomes: a test case for predicting lifestyles and emergence of pathogens.</title>
        <authorList>
            <person name="Haridas S."/>
            <person name="Albert R."/>
            <person name="Binder M."/>
            <person name="Bloem J."/>
            <person name="Labutti K."/>
            <person name="Salamov A."/>
            <person name="Andreopoulos B."/>
            <person name="Baker S."/>
            <person name="Barry K."/>
            <person name="Bills G."/>
            <person name="Bluhm B."/>
            <person name="Cannon C."/>
            <person name="Castanera R."/>
            <person name="Culley D."/>
            <person name="Daum C."/>
            <person name="Ezra D."/>
            <person name="Gonzalez J."/>
            <person name="Henrissat B."/>
            <person name="Kuo A."/>
            <person name="Liang C."/>
            <person name="Lipzen A."/>
            <person name="Lutzoni F."/>
            <person name="Magnuson J."/>
            <person name="Mondo S."/>
            <person name="Nolan M."/>
            <person name="Ohm R."/>
            <person name="Pangilinan J."/>
            <person name="Park H.-J."/>
            <person name="Ramirez L."/>
            <person name="Alfaro M."/>
            <person name="Sun H."/>
            <person name="Tritt A."/>
            <person name="Yoshinaga Y."/>
            <person name="Zwiers L.-H."/>
            <person name="Turgeon B."/>
            <person name="Goodwin S."/>
            <person name="Spatafora J."/>
            <person name="Crous P."/>
            <person name="Grigoriev I."/>
        </authorList>
    </citation>
    <scope>NUCLEOTIDE SEQUENCE</scope>
    <source>
        <strain evidence="3">CBS 207.26</strain>
    </source>
</reference>
<feature type="compositionally biased region" description="Basic and acidic residues" evidence="1">
    <location>
        <begin position="285"/>
        <end position="307"/>
    </location>
</feature>
<name>A0A6A6E6A1_9PEZI</name>
<keyword evidence="2" id="KW-0472">Membrane</keyword>
<dbReference type="AlphaFoldDB" id="A0A6A6E6A1"/>
<keyword evidence="2" id="KW-0812">Transmembrane</keyword>
<organism evidence="3 4">
    <name type="scientific">Zopfia rhizophila CBS 207.26</name>
    <dbReference type="NCBI Taxonomy" id="1314779"/>
    <lineage>
        <taxon>Eukaryota</taxon>
        <taxon>Fungi</taxon>
        <taxon>Dikarya</taxon>
        <taxon>Ascomycota</taxon>
        <taxon>Pezizomycotina</taxon>
        <taxon>Dothideomycetes</taxon>
        <taxon>Dothideomycetes incertae sedis</taxon>
        <taxon>Zopfiaceae</taxon>
        <taxon>Zopfia</taxon>
    </lineage>
</organism>
<accession>A0A6A6E6A1</accession>
<evidence type="ECO:0000256" key="2">
    <source>
        <dbReference type="SAM" id="Phobius"/>
    </source>
</evidence>
<feature type="transmembrane region" description="Helical" evidence="2">
    <location>
        <begin position="229"/>
        <end position="250"/>
    </location>
</feature>
<evidence type="ECO:0000256" key="1">
    <source>
        <dbReference type="SAM" id="MobiDB-lite"/>
    </source>
</evidence>
<dbReference type="EMBL" id="ML994629">
    <property type="protein sequence ID" value="KAF2186683.1"/>
    <property type="molecule type" value="Genomic_DNA"/>
</dbReference>
<evidence type="ECO:0000313" key="4">
    <source>
        <dbReference type="Proteomes" id="UP000800200"/>
    </source>
</evidence>
<keyword evidence="4" id="KW-1185">Reference proteome</keyword>
<sequence length="307" mass="32797">MTATLTYGDKIVYIPSWSTSTNLGPLPTTTFPSDCLSSLWSFSDDPAYAPWIVNTQGCAAKACCPSGNVYTENWGWMTSYYSPGVCPEHYRSCPGPESPSALKTESGETIAFCCPTNYNCPRPSDPNGYFGVCGSLLGTPTGIIVMNNIFDQKVLSTSSWSLVPSMTARGQKSWQIVMPIQVRIRESETIPSTTPATITATTDSQPTTASTILATSAPRTPGLSTGAKAGIGVGAAVGALALVGLGFFIARAYQWKRVADAARRPGAIEDKSESGVPVSPGNYHEPQRWERHELAGSYHERPLAQVP</sequence>
<dbReference type="Proteomes" id="UP000800200">
    <property type="component" value="Unassembled WGS sequence"/>
</dbReference>
<feature type="region of interest" description="Disordered" evidence="1">
    <location>
        <begin position="268"/>
        <end position="307"/>
    </location>
</feature>
<keyword evidence="2" id="KW-1133">Transmembrane helix</keyword>